<gene>
    <name evidence="2" type="ORF">FC695_24415</name>
</gene>
<evidence type="ECO:0000313" key="3">
    <source>
        <dbReference type="Proteomes" id="UP000308444"/>
    </source>
</evidence>
<dbReference type="GO" id="GO:0016491">
    <property type="term" value="F:oxidoreductase activity"/>
    <property type="evidence" value="ECO:0007669"/>
    <property type="project" value="InterPro"/>
</dbReference>
<dbReference type="SUPFAM" id="SSF55469">
    <property type="entry name" value="FMN-dependent nitroreductase-like"/>
    <property type="match status" value="1"/>
</dbReference>
<dbReference type="EMBL" id="SZOH01001932">
    <property type="protein sequence ID" value="TKI98266.1"/>
    <property type="molecule type" value="Genomic_DNA"/>
</dbReference>
<dbReference type="Proteomes" id="UP000308444">
    <property type="component" value="Unassembled WGS sequence"/>
</dbReference>
<reference evidence="2 3" key="1">
    <citation type="journal article" date="2019" name="Environ. Microbiol.">
        <title>An active ?-lactamase is a part of an orchestrated cell wall stress resistance network of Bacillus subtilis and related rhizosphere species.</title>
        <authorList>
            <person name="Bucher T."/>
            <person name="Keren-Paz A."/>
            <person name="Hausser J."/>
            <person name="Olender T."/>
            <person name="Cytryn E."/>
            <person name="Kolodkin-Gal I."/>
        </authorList>
    </citation>
    <scope>NUCLEOTIDE SEQUENCE [LARGE SCALE GENOMIC DNA]</scope>
    <source>
        <strain evidence="2 3">I32</strain>
    </source>
</reference>
<accession>A0A9X9A6I0</accession>
<feature type="domain" description="Nitroreductase" evidence="1">
    <location>
        <begin position="20"/>
        <end position="109"/>
    </location>
</feature>
<evidence type="ECO:0000313" key="2">
    <source>
        <dbReference type="EMBL" id="TKI98266.1"/>
    </source>
</evidence>
<proteinExistence type="predicted"/>
<protein>
    <submittedName>
        <fullName evidence="2">SagB/ThcOx family dehydrogenase</fullName>
    </submittedName>
</protein>
<dbReference type="InterPro" id="IPR029479">
    <property type="entry name" value="Nitroreductase"/>
</dbReference>
<sequence>KTHSIQPIRYGDLRYPLQSSMTMDNVNLFQVPLCLHVVGKKDYYTNALGYRGYRIHQMEAGILVHKLVFAATAMGMGGHPLLSFDTNSCDQLYGIDAGNETSLIQVPVGAYRARNWLKGALHS</sequence>
<comment type="caution">
    <text evidence="2">The sequence shown here is derived from an EMBL/GenBank/DDBJ whole genome shotgun (WGS) entry which is preliminary data.</text>
</comment>
<name>A0A9X9A6I0_BACCE</name>
<feature type="non-terminal residue" evidence="2">
    <location>
        <position position="1"/>
    </location>
</feature>
<dbReference type="AlphaFoldDB" id="A0A9X9A6I0"/>
<dbReference type="Pfam" id="PF00881">
    <property type="entry name" value="Nitroreductase"/>
    <property type="match status" value="1"/>
</dbReference>
<evidence type="ECO:0000259" key="1">
    <source>
        <dbReference type="Pfam" id="PF00881"/>
    </source>
</evidence>
<dbReference type="Gene3D" id="3.40.109.10">
    <property type="entry name" value="NADH Oxidase"/>
    <property type="match status" value="1"/>
</dbReference>
<dbReference type="InterPro" id="IPR000415">
    <property type="entry name" value="Nitroreductase-like"/>
</dbReference>
<organism evidence="2 3">
    <name type="scientific">Bacillus cereus</name>
    <dbReference type="NCBI Taxonomy" id="1396"/>
    <lineage>
        <taxon>Bacteria</taxon>
        <taxon>Bacillati</taxon>
        <taxon>Bacillota</taxon>
        <taxon>Bacilli</taxon>
        <taxon>Bacillales</taxon>
        <taxon>Bacillaceae</taxon>
        <taxon>Bacillus</taxon>
        <taxon>Bacillus cereus group</taxon>
    </lineage>
</organism>